<sequence length="775" mass="87386">MAFVSFSNNNTSSTNGAVNIAQAVNTAYGFSTGSTQVNAAYSKNIDNLSDVVICSFFASQPNSPQLVHGDLEQIHPDDMEEMDLRWQMAMLTMRARRFLKKTRRKITINGNETIGFDKSNVGCYNCHKRGHFASECRALRNQDKKHKESSRRSVHVETSTSTALVSCDGLGRYDQSDQTEEGPNYALMDFSSSSSDSEVSNDSTCLKSCLETVKLFKSQNDRLLKDLNKYELMVLGYKAGEITIRELRKKLEIVQKEKDGIQLNVDKFEHASKSLKKLMEYQIVDNYKKVLGCENYNVVPPPYTGYFMPLTPDLSFTGLDEFVNKPVVECKAKSSEEERKGNPQMDLEDQGVIDSGCSRHMTGNMSYLTDYKEIDRGYVAFGGNPKGGEITGKDPKSSHDDGSKPLSDDGKKVDEDPRKENKCNDQEKEDNVNSTKNVNTVCSTVNVAGINEYNELPFDPNLPALEDVSIFNFLSDDEDDVIEEWVSDDEKENVSQPKIEKKIVRPSIAKKKFFKPRQQEKTARKTVKQIGEGCHYCFLEAEQGSGNINKTQSKATPNEYSSQGTNSSGGPRCQETMRDSTAQTRFESVSKHSNDSLLARGNTLQSDKDSLKLNELMALCTNLQNRVLDLEKTKTTQPNKIDSLKRRVKKLKKRNSSSSHKLKRLYKVGLSSRVESFRDEESLGEDASKQWRIDAIDANEYITLVNDVNNEMFDVDDLGGEEGKGIMIEEPVKPEKKDQIRLDKEAALKLQAEFDEEERLARERELKKNKKPILP</sequence>
<keyword evidence="1" id="KW-0863">Zinc-finger</keyword>
<dbReference type="SUPFAM" id="SSF57756">
    <property type="entry name" value="Retrovirus zinc finger-like domains"/>
    <property type="match status" value="1"/>
</dbReference>
<dbReference type="GO" id="GO:0008270">
    <property type="term" value="F:zinc ion binding"/>
    <property type="evidence" value="ECO:0007669"/>
    <property type="project" value="UniProtKB-KW"/>
</dbReference>
<accession>A0A6L2N3Z6</accession>
<evidence type="ECO:0000256" key="2">
    <source>
        <dbReference type="SAM" id="Coils"/>
    </source>
</evidence>
<feature type="compositionally biased region" description="Basic and acidic residues" evidence="3">
    <location>
        <begin position="391"/>
        <end position="431"/>
    </location>
</feature>
<gene>
    <name evidence="5" type="ORF">Tci_051353</name>
</gene>
<dbReference type="Gene3D" id="4.10.60.10">
    <property type="entry name" value="Zinc finger, CCHC-type"/>
    <property type="match status" value="1"/>
</dbReference>
<dbReference type="SMART" id="SM00343">
    <property type="entry name" value="ZnF_C2HC"/>
    <property type="match status" value="1"/>
</dbReference>
<evidence type="ECO:0000259" key="4">
    <source>
        <dbReference type="PROSITE" id="PS50158"/>
    </source>
</evidence>
<keyword evidence="1" id="KW-0862">Zinc</keyword>
<keyword evidence="2" id="KW-0175">Coiled coil</keyword>
<proteinExistence type="predicted"/>
<dbReference type="GO" id="GO:0003676">
    <property type="term" value="F:nucleic acid binding"/>
    <property type="evidence" value="ECO:0007669"/>
    <property type="project" value="InterPro"/>
</dbReference>
<feature type="coiled-coil region" evidence="2">
    <location>
        <begin position="613"/>
        <end position="661"/>
    </location>
</feature>
<dbReference type="EMBL" id="BKCJ010007861">
    <property type="protein sequence ID" value="GEU79375.1"/>
    <property type="molecule type" value="Genomic_DNA"/>
</dbReference>
<protein>
    <recommendedName>
        <fullName evidence="4">CCHC-type domain-containing protein</fullName>
    </recommendedName>
</protein>
<feature type="region of interest" description="Disordered" evidence="3">
    <location>
        <begin position="385"/>
        <end position="435"/>
    </location>
</feature>
<comment type="caution">
    <text evidence="5">The sequence shown here is derived from an EMBL/GenBank/DDBJ whole genome shotgun (WGS) entry which is preliminary data.</text>
</comment>
<organism evidence="5">
    <name type="scientific">Tanacetum cinerariifolium</name>
    <name type="common">Dalmatian daisy</name>
    <name type="synonym">Chrysanthemum cinerariifolium</name>
    <dbReference type="NCBI Taxonomy" id="118510"/>
    <lineage>
        <taxon>Eukaryota</taxon>
        <taxon>Viridiplantae</taxon>
        <taxon>Streptophyta</taxon>
        <taxon>Embryophyta</taxon>
        <taxon>Tracheophyta</taxon>
        <taxon>Spermatophyta</taxon>
        <taxon>Magnoliopsida</taxon>
        <taxon>eudicotyledons</taxon>
        <taxon>Gunneridae</taxon>
        <taxon>Pentapetalae</taxon>
        <taxon>asterids</taxon>
        <taxon>campanulids</taxon>
        <taxon>Asterales</taxon>
        <taxon>Asteraceae</taxon>
        <taxon>Asteroideae</taxon>
        <taxon>Anthemideae</taxon>
        <taxon>Anthemidinae</taxon>
        <taxon>Tanacetum</taxon>
    </lineage>
</organism>
<reference evidence="5" key="1">
    <citation type="journal article" date="2019" name="Sci. Rep.">
        <title>Draft genome of Tanacetum cinerariifolium, the natural source of mosquito coil.</title>
        <authorList>
            <person name="Yamashiro T."/>
            <person name="Shiraishi A."/>
            <person name="Satake H."/>
            <person name="Nakayama K."/>
        </authorList>
    </citation>
    <scope>NUCLEOTIDE SEQUENCE</scope>
</reference>
<evidence type="ECO:0000256" key="3">
    <source>
        <dbReference type="SAM" id="MobiDB-lite"/>
    </source>
</evidence>
<dbReference type="InterPro" id="IPR036875">
    <property type="entry name" value="Znf_CCHC_sf"/>
</dbReference>
<dbReference type="PROSITE" id="PS50158">
    <property type="entry name" value="ZF_CCHC"/>
    <property type="match status" value="1"/>
</dbReference>
<evidence type="ECO:0000313" key="5">
    <source>
        <dbReference type="EMBL" id="GEU79375.1"/>
    </source>
</evidence>
<dbReference type="Pfam" id="PF22936">
    <property type="entry name" value="Pol_BBD"/>
    <property type="match status" value="1"/>
</dbReference>
<feature type="compositionally biased region" description="Polar residues" evidence="3">
    <location>
        <begin position="547"/>
        <end position="569"/>
    </location>
</feature>
<feature type="coiled-coil region" evidence="2">
    <location>
        <begin position="237"/>
        <end position="264"/>
    </location>
</feature>
<feature type="compositionally biased region" description="Basic and acidic residues" evidence="3">
    <location>
        <begin position="331"/>
        <end position="341"/>
    </location>
</feature>
<dbReference type="AlphaFoldDB" id="A0A6L2N3Z6"/>
<feature type="region of interest" description="Disordered" evidence="3">
    <location>
        <begin position="331"/>
        <end position="355"/>
    </location>
</feature>
<dbReference type="InterPro" id="IPR054722">
    <property type="entry name" value="PolX-like_BBD"/>
</dbReference>
<dbReference type="InterPro" id="IPR001878">
    <property type="entry name" value="Znf_CCHC"/>
</dbReference>
<keyword evidence="1" id="KW-0479">Metal-binding</keyword>
<feature type="domain" description="CCHC-type" evidence="4">
    <location>
        <begin position="123"/>
        <end position="137"/>
    </location>
</feature>
<name>A0A6L2N3Z6_TANCI</name>
<evidence type="ECO:0000256" key="1">
    <source>
        <dbReference type="PROSITE-ProRule" id="PRU00047"/>
    </source>
</evidence>
<feature type="region of interest" description="Disordered" evidence="3">
    <location>
        <begin position="547"/>
        <end position="581"/>
    </location>
</feature>